<dbReference type="KEGG" id="pif:PITG_23091"/>
<dbReference type="OrthoDB" id="95392at2759"/>
<keyword evidence="1" id="KW-0732">Signal</keyword>
<dbReference type="InterPro" id="IPR029058">
    <property type="entry name" value="AB_hydrolase_fold"/>
</dbReference>
<reference evidence="3" key="1">
    <citation type="journal article" date="2009" name="Nature">
        <title>Genome sequence and analysis of the Irish potato famine pathogen Phytophthora infestans.</title>
        <authorList>
            <consortium name="The Broad Institute Genome Sequencing Platform"/>
            <person name="Haas B.J."/>
            <person name="Kamoun S."/>
            <person name="Zody M.C."/>
            <person name="Jiang R.H."/>
            <person name="Handsaker R.E."/>
            <person name="Cano L.M."/>
            <person name="Grabherr M."/>
            <person name="Kodira C.D."/>
            <person name="Raffaele S."/>
            <person name="Torto-Alalibo T."/>
            <person name="Bozkurt T.O."/>
            <person name="Ah-Fong A.M."/>
            <person name="Alvarado L."/>
            <person name="Anderson V.L."/>
            <person name="Armstrong M.R."/>
            <person name="Avrova A."/>
            <person name="Baxter L."/>
            <person name="Beynon J."/>
            <person name="Boevink P.C."/>
            <person name="Bollmann S.R."/>
            <person name="Bos J.I."/>
            <person name="Bulone V."/>
            <person name="Cai G."/>
            <person name="Cakir C."/>
            <person name="Carrington J.C."/>
            <person name="Chawner M."/>
            <person name="Conti L."/>
            <person name="Costanzo S."/>
            <person name="Ewan R."/>
            <person name="Fahlgren N."/>
            <person name="Fischbach M.A."/>
            <person name="Fugelstad J."/>
            <person name="Gilroy E.M."/>
            <person name="Gnerre S."/>
            <person name="Green P.J."/>
            <person name="Grenville-Briggs L.J."/>
            <person name="Griffith J."/>
            <person name="Grunwald N.J."/>
            <person name="Horn K."/>
            <person name="Horner N.R."/>
            <person name="Hu C.H."/>
            <person name="Huitema E."/>
            <person name="Jeong D.H."/>
            <person name="Jones A.M."/>
            <person name="Jones J.D."/>
            <person name="Jones R.W."/>
            <person name="Karlsson E.K."/>
            <person name="Kunjeti S.G."/>
            <person name="Lamour K."/>
            <person name="Liu Z."/>
            <person name="Ma L."/>
            <person name="Maclean D."/>
            <person name="Chibucos M.C."/>
            <person name="McDonald H."/>
            <person name="McWalters J."/>
            <person name="Meijer H.J."/>
            <person name="Morgan W."/>
            <person name="Morris P.F."/>
            <person name="Munro C.A."/>
            <person name="O'Neill K."/>
            <person name="Ospina-Giraldo M."/>
            <person name="Pinzon A."/>
            <person name="Pritchard L."/>
            <person name="Ramsahoye B."/>
            <person name="Ren Q."/>
            <person name="Restrepo S."/>
            <person name="Roy S."/>
            <person name="Sadanandom A."/>
            <person name="Savidor A."/>
            <person name="Schornack S."/>
            <person name="Schwartz D.C."/>
            <person name="Schumann U.D."/>
            <person name="Schwessinger B."/>
            <person name="Seyer L."/>
            <person name="Sharpe T."/>
            <person name="Silvar C."/>
            <person name="Song J."/>
            <person name="Studholme D.J."/>
            <person name="Sykes S."/>
            <person name="Thines M."/>
            <person name="van de Vondervoort P.J."/>
            <person name="Phuntumart V."/>
            <person name="Wawra S."/>
            <person name="Weide R."/>
            <person name="Win J."/>
            <person name="Young C."/>
            <person name="Zhou S."/>
            <person name="Fry W."/>
            <person name="Meyers B.C."/>
            <person name="van West P."/>
            <person name="Ristaino J."/>
            <person name="Govers F."/>
            <person name="Birch P.R."/>
            <person name="Whisson S.C."/>
            <person name="Judelson H.S."/>
            <person name="Nusbaum C."/>
        </authorList>
    </citation>
    <scope>NUCLEOTIDE SEQUENCE [LARGE SCALE GENOMIC DNA]</scope>
    <source>
        <strain evidence="3">T30-4</strain>
    </source>
</reference>
<dbReference type="VEuPathDB" id="FungiDB:PITG_23091"/>
<dbReference type="Proteomes" id="UP000006643">
    <property type="component" value="Unassembled WGS sequence"/>
</dbReference>
<feature type="signal peptide" evidence="1">
    <location>
        <begin position="1"/>
        <end position="19"/>
    </location>
</feature>
<dbReference type="EMBL" id="DS028168">
    <property type="protein sequence ID" value="EEY66608.1"/>
    <property type="molecule type" value="Genomic_DNA"/>
</dbReference>
<name>D0NVD1_PHYIT</name>
<keyword evidence="3" id="KW-1185">Reference proteome</keyword>
<evidence type="ECO:0000256" key="1">
    <source>
        <dbReference type="SAM" id="SignalP"/>
    </source>
</evidence>
<dbReference type="SUPFAM" id="SSF53474">
    <property type="entry name" value="alpha/beta-Hydrolases"/>
    <property type="match status" value="1"/>
</dbReference>
<dbReference type="OMA" id="KVTWNGV"/>
<gene>
    <name evidence="2" type="ORF">PITG_23091</name>
</gene>
<dbReference type="PANTHER" id="PTHR22538:SF1">
    <property type="entry name" value="VWFD DOMAIN-CONTAINING PROTEIN"/>
    <property type="match status" value="1"/>
</dbReference>
<evidence type="ECO:0000313" key="2">
    <source>
        <dbReference type="EMBL" id="EEY66608.1"/>
    </source>
</evidence>
<dbReference type="AlphaFoldDB" id="D0NVD1"/>
<dbReference type="RefSeq" id="XP_002896909.1">
    <property type="nucleotide sequence ID" value="XM_002896863.1"/>
</dbReference>
<dbReference type="GeneID" id="9465471"/>
<sequence>MALRTLGFFAAALTSAALASPHQLNLHYGTAKDWPALRFKFSVKRSSMQIHGQSDFTMFADPVVSNDIASVQYDTFSTFTENSVAFNYTVFNGVSYVSHRAMNDKSSSPGVECASSDILPSINSIIPALSEAVAVSSISTSDGKLIECMSGNAFKVTWNGVNFGLCFSGSSGFTMYGNDVDVMVEYEKAKILISAPATDEQCARAISSSSVTLIGKSLLTGEAFSLQDTRKLEAAFGFEFTLSETVCGCKSKPRPCVFLHGLAAFKEEKENLDTDPYWGNLTNHAPCCSSMIYVRLETMNTSWTDPKQQRKLCHHLLAVNENNENSTISDTIIVTHSMGGLLLAAALASGKCQVDSSTSWVAIASPMRGSMSSDYFQDSCKDNTNFVMETLIDYTGLCPGGDGIRSLAYQGEKHSSKKLDALYKAAQQAYRTHVTAAMCSDGNTGMQSNRQAVYWVLGRTMTHKSSKNDGIVEFYSCAGGFPESKFGDSYHDRFYVTKLNHADAAFRNGDALINTEKMPLKWFECLL</sequence>
<dbReference type="eggNOG" id="ENOG502RFMB">
    <property type="taxonomic scope" value="Eukaryota"/>
</dbReference>
<protein>
    <recommendedName>
        <fullName evidence="4">GPI inositol-deacylase</fullName>
    </recommendedName>
</protein>
<proteinExistence type="predicted"/>
<accession>D0NVD1</accession>
<dbReference type="Gene3D" id="3.40.50.1820">
    <property type="entry name" value="alpha/beta hydrolase"/>
    <property type="match status" value="1"/>
</dbReference>
<feature type="chain" id="PRO_5003012419" description="GPI inositol-deacylase" evidence="1">
    <location>
        <begin position="20"/>
        <end position="527"/>
    </location>
</feature>
<organism evidence="2 3">
    <name type="scientific">Phytophthora infestans (strain T30-4)</name>
    <name type="common">Potato late blight agent</name>
    <dbReference type="NCBI Taxonomy" id="403677"/>
    <lineage>
        <taxon>Eukaryota</taxon>
        <taxon>Sar</taxon>
        <taxon>Stramenopiles</taxon>
        <taxon>Oomycota</taxon>
        <taxon>Peronosporomycetes</taxon>
        <taxon>Peronosporales</taxon>
        <taxon>Peronosporaceae</taxon>
        <taxon>Phytophthora</taxon>
    </lineage>
</organism>
<dbReference type="HOGENOM" id="CLU_028087_0_0_1"/>
<evidence type="ECO:0008006" key="4">
    <source>
        <dbReference type="Google" id="ProtNLM"/>
    </source>
</evidence>
<dbReference type="PANTHER" id="PTHR22538">
    <property type="entry name" value="CILIA- AND FLAGELLA-ASSOCIATED PROTEIN 74"/>
    <property type="match status" value="1"/>
</dbReference>
<dbReference type="InParanoid" id="D0NVD1"/>
<evidence type="ECO:0000313" key="3">
    <source>
        <dbReference type="Proteomes" id="UP000006643"/>
    </source>
</evidence>